<feature type="compositionally biased region" description="Basic residues" evidence="1">
    <location>
        <begin position="85"/>
        <end position="97"/>
    </location>
</feature>
<dbReference type="HOGENOM" id="CLU_961185_0_0_1"/>
<reference evidence="2" key="2">
    <citation type="submission" date="2024-10" db="UniProtKB">
        <authorList>
            <consortium name="EnsemblProtists"/>
        </authorList>
    </citation>
    <scope>IDENTIFICATION</scope>
</reference>
<dbReference type="PaxDb" id="2903-EOD07471"/>
<keyword evidence="3" id="KW-1185">Reference proteome</keyword>
<sequence length="290" mass="32646">MSRAARYTERRAAICKRTFAHDELEEVLLPAPKPPSSPATVFALLDDTKMPEITPLPGSWLTVGKKGRPIKDMSAMKMYDPPSPTRKKQKKKRRHAKKDLDPIKDLDAKIEQASTSAESACYRASERRAKKCVVGKDERFWARYRQAKRAMEAERDLLFPQAEAEEEEAIPAPAARRDPKKRRPATKARHHARLASRDARCYPLEGQEDAAEVPPPPLSLQRSPTPVWVRRPRKEEGASSEESGWRIVGKRGKPLRAKREDRAEPSPAFLAVVQASAAQQAKGKKKCSIM</sequence>
<dbReference type="KEGG" id="ehx:EMIHUDRAFT_438547"/>
<evidence type="ECO:0000256" key="1">
    <source>
        <dbReference type="SAM" id="MobiDB-lite"/>
    </source>
</evidence>
<reference evidence="3" key="1">
    <citation type="journal article" date="2013" name="Nature">
        <title>Pan genome of the phytoplankton Emiliania underpins its global distribution.</title>
        <authorList>
            <person name="Read B.A."/>
            <person name="Kegel J."/>
            <person name="Klute M.J."/>
            <person name="Kuo A."/>
            <person name="Lefebvre S.C."/>
            <person name="Maumus F."/>
            <person name="Mayer C."/>
            <person name="Miller J."/>
            <person name="Monier A."/>
            <person name="Salamov A."/>
            <person name="Young J."/>
            <person name="Aguilar M."/>
            <person name="Claverie J.M."/>
            <person name="Frickenhaus S."/>
            <person name="Gonzalez K."/>
            <person name="Herman E.K."/>
            <person name="Lin Y.C."/>
            <person name="Napier J."/>
            <person name="Ogata H."/>
            <person name="Sarno A.F."/>
            <person name="Shmutz J."/>
            <person name="Schroeder D."/>
            <person name="de Vargas C."/>
            <person name="Verret F."/>
            <person name="von Dassow P."/>
            <person name="Valentin K."/>
            <person name="Van de Peer Y."/>
            <person name="Wheeler G."/>
            <person name="Dacks J.B."/>
            <person name="Delwiche C.F."/>
            <person name="Dyhrman S.T."/>
            <person name="Glockner G."/>
            <person name="John U."/>
            <person name="Richards T."/>
            <person name="Worden A.Z."/>
            <person name="Zhang X."/>
            <person name="Grigoriev I.V."/>
            <person name="Allen A.E."/>
            <person name="Bidle K."/>
            <person name="Borodovsky M."/>
            <person name="Bowler C."/>
            <person name="Brownlee C."/>
            <person name="Cock J.M."/>
            <person name="Elias M."/>
            <person name="Gladyshev V.N."/>
            <person name="Groth M."/>
            <person name="Guda C."/>
            <person name="Hadaegh A."/>
            <person name="Iglesias-Rodriguez M.D."/>
            <person name="Jenkins J."/>
            <person name="Jones B.M."/>
            <person name="Lawson T."/>
            <person name="Leese F."/>
            <person name="Lindquist E."/>
            <person name="Lobanov A."/>
            <person name="Lomsadze A."/>
            <person name="Malik S.B."/>
            <person name="Marsh M.E."/>
            <person name="Mackinder L."/>
            <person name="Mock T."/>
            <person name="Mueller-Roeber B."/>
            <person name="Pagarete A."/>
            <person name="Parker M."/>
            <person name="Probert I."/>
            <person name="Quesneville H."/>
            <person name="Raines C."/>
            <person name="Rensing S.A."/>
            <person name="Riano-Pachon D.M."/>
            <person name="Richier S."/>
            <person name="Rokitta S."/>
            <person name="Shiraiwa Y."/>
            <person name="Soanes D.M."/>
            <person name="van der Giezen M."/>
            <person name="Wahlund T.M."/>
            <person name="Williams B."/>
            <person name="Wilson W."/>
            <person name="Wolfe G."/>
            <person name="Wurch L.L."/>
        </authorList>
    </citation>
    <scope>NUCLEOTIDE SEQUENCE</scope>
</reference>
<dbReference type="RefSeq" id="XP_005759900.1">
    <property type="nucleotide sequence ID" value="XM_005759843.1"/>
</dbReference>
<proteinExistence type="predicted"/>
<feature type="compositionally biased region" description="Basic and acidic residues" evidence="1">
    <location>
        <begin position="98"/>
        <end position="107"/>
    </location>
</feature>
<dbReference type="GeneID" id="17253589"/>
<feature type="region of interest" description="Disordered" evidence="1">
    <location>
        <begin position="74"/>
        <end position="107"/>
    </location>
</feature>
<organism evidence="2 3">
    <name type="scientific">Emiliania huxleyi (strain CCMP1516)</name>
    <dbReference type="NCBI Taxonomy" id="280463"/>
    <lineage>
        <taxon>Eukaryota</taxon>
        <taxon>Haptista</taxon>
        <taxon>Haptophyta</taxon>
        <taxon>Prymnesiophyceae</taxon>
        <taxon>Isochrysidales</taxon>
        <taxon>Noelaerhabdaceae</taxon>
        <taxon>Emiliania</taxon>
    </lineage>
</organism>
<name>A0A0D3I886_EMIH1</name>
<dbReference type="AlphaFoldDB" id="A0A0D3I886"/>
<evidence type="ECO:0000313" key="2">
    <source>
        <dbReference type="EnsemblProtists" id="EOD07471"/>
    </source>
</evidence>
<feature type="region of interest" description="Disordered" evidence="1">
    <location>
        <begin position="160"/>
        <end position="265"/>
    </location>
</feature>
<accession>A0A0D3I886</accession>
<protein>
    <submittedName>
        <fullName evidence="2">Uncharacterized protein</fullName>
    </submittedName>
</protein>
<dbReference type="Proteomes" id="UP000013827">
    <property type="component" value="Unassembled WGS sequence"/>
</dbReference>
<dbReference type="EnsemblProtists" id="EOD07471">
    <property type="protein sequence ID" value="EOD07471"/>
    <property type="gene ID" value="EMIHUDRAFT_438547"/>
</dbReference>
<feature type="compositionally biased region" description="Basic residues" evidence="1">
    <location>
        <begin position="178"/>
        <end position="194"/>
    </location>
</feature>
<evidence type="ECO:0000313" key="3">
    <source>
        <dbReference type="Proteomes" id="UP000013827"/>
    </source>
</evidence>